<dbReference type="PANTHER" id="PTHR30561">
    <property type="entry name" value="SMR FAMILY PROTON-DEPENDENT DRUG EFFLUX TRANSPORTER SUGE"/>
    <property type="match status" value="1"/>
</dbReference>
<keyword evidence="4" id="KW-0997">Cell inner membrane</keyword>
<keyword evidence="3" id="KW-0444">Lipid biosynthesis</keyword>
<dbReference type="InterPro" id="IPR000390">
    <property type="entry name" value="Small_drug/metabolite_transptr"/>
</dbReference>
<sequence length="139" mass="15462">MKRITFYLVGFAFLMFFDTLGQCSFKMTAIHALPLTFDLPWLGRVFWQPYVYMAIGGYIGAFFTWMTLLKRAPVGPAFAASHLEVVTVMIASVWVFNEEITIPGLIGAALIIGGIICLAFAEKELADKEKVEETGKALE</sequence>
<evidence type="ECO:0000256" key="1">
    <source>
        <dbReference type="ARBA" id="ARBA00004651"/>
    </source>
</evidence>
<dbReference type="RefSeq" id="WP_005881487.1">
    <property type="nucleotide sequence ID" value="NZ_CP019430.1"/>
</dbReference>
<dbReference type="Pfam" id="PF00892">
    <property type="entry name" value="EamA"/>
    <property type="match status" value="1"/>
</dbReference>
<feature type="domain" description="EamA" evidence="12">
    <location>
        <begin position="45"/>
        <end position="118"/>
    </location>
</feature>
<dbReference type="STRING" id="847.BRW83_0698"/>
<keyword evidence="7" id="KW-0448">Lipopolysaccharide biosynthesis</keyword>
<proteinExistence type="predicted"/>
<keyword evidence="5" id="KW-0441">Lipid A biosynthesis</keyword>
<dbReference type="GO" id="GO:0005886">
    <property type="term" value="C:plasma membrane"/>
    <property type="evidence" value="ECO:0007669"/>
    <property type="project" value="UniProtKB-SubCell"/>
</dbReference>
<accession>C3XB04</accession>
<evidence type="ECO:0000256" key="11">
    <source>
        <dbReference type="SAM" id="Phobius"/>
    </source>
</evidence>
<dbReference type="Gene3D" id="1.10.3730.20">
    <property type="match status" value="1"/>
</dbReference>
<organism evidence="13 14">
    <name type="scientific">Oxalobacter formigenes OXCC13</name>
    <dbReference type="NCBI Taxonomy" id="556269"/>
    <lineage>
        <taxon>Bacteria</taxon>
        <taxon>Pseudomonadati</taxon>
        <taxon>Pseudomonadota</taxon>
        <taxon>Betaproteobacteria</taxon>
        <taxon>Burkholderiales</taxon>
        <taxon>Oxalobacteraceae</taxon>
        <taxon>Oxalobacter</taxon>
    </lineage>
</organism>
<evidence type="ECO:0000256" key="7">
    <source>
        <dbReference type="ARBA" id="ARBA00022985"/>
    </source>
</evidence>
<feature type="transmembrane region" description="Helical" evidence="11">
    <location>
        <begin position="77"/>
        <end position="96"/>
    </location>
</feature>
<keyword evidence="9" id="KW-0443">Lipid metabolism</keyword>
<keyword evidence="8 11" id="KW-1133">Transmembrane helix</keyword>
<dbReference type="OrthoDB" id="517481at2"/>
<keyword evidence="10 11" id="KW-0472">Membrane</keyword>
<dbReference type="eggNOG" id="COG0697">
    <property type="taxonomic scope" value="Bacteria"/>
</dbReference>
<dbReference type="AlphaFoldDB" id="C3XB04"/>
<feature type="transmembrane region" description="Helical" evidence="11">
    <location>
        <begin position="102"/>
        <end position="121"/>
    </location>
</feature>
<evidence type="ECO:0000259" key="12">
    <source>
        <dbReference type="Pfam" id="PF00892"/>
    </source>
</evidence>
<dbReference type="InterPro" id="IPR000620">
    <property type="entry name" value="EamA_dom"/>
</dbReference>
<comment type="subcellular location">
    <subcellularLocation>
        <location evidence="1">Cell membrane</location>
        <topology evidence="1">Multi-pass membrane protein</topology>
    </subcellularLocation>
</comment>
<evidence type="ECO:0000256" key="10">
    <source>
        <dbReference type="ARBA" id="ARBA00023136"/>
    </source>
</evidence>
<dbReference type="Proteomes" id="UP000005089">
    <property type="component" value="Unassembled WGS sequence"/>
</dbReference>
<evidence type="ECO:0000256" key="3">
    <source>
        <dbReference type="ARBA" id="ARBA00022516"/>
    </source>
</evidence>
<evidence type="ECO:0000313" key="13">
    <source>
        <dbReference type="EMBL" id="EEO30380.1"/>
    </source>
</evidence>
<dbReference type="PANTHER" id="PTHR30561:SF9">
    <property type="entry name" value="4-AMINO-4-DEOXY-L-ARABINOSE-PHOSPHOUNDECAPRENOL FLIPPASE SUBUNIT ARNF-RELATED"/>
    <property type="match status" value="1"/>
</dbReference>
<evidence type="ECO:0000256" key="4">
    <source>
        <dbReference type="ARBA" id="ARBA00022519"/>
    </source>
</evidence>
<name>C3XB04_OXAFO</name>
<keyword evidence="6 11" id="KW-0812">Transmembrane</keyword>
<dbReference type="GO" id="GO:0009103">
    <property type="term" value="P:lipopolysaccharide biosynthetic process"/>
    <property type="evidence" value="ECO:0007669"/>
    <property type="project" value="UniProtKB-KW"/>
</dbReference>
<evidence type="ECO:0000256" key="6">
    <source>
        <dbReference type="ARBA" id="ARBA00022692"/>
    </source>
</evidence>
<protein>
    <submittedName>
        <fullName evidence="13">Putative membrane protein</fullName>
    </submittedName>
</protein>
<dbReference type="InterPro" id="IPR037185">
    <property type="entry name" value="EmrE-like"/>
</dbReference>
<dbReference type="GeneID" id="77134602"/>
<dbReference type="GO" id="GO:0009245">
    <property type="term" value="P:lipid A biosynthetic process"/>
    <property type="evidence" value="ECO:0007669"/>
    <property type="project" value="UniProtKB-KW"/>
</dbReference>
<evidence type="ECO:0000256" key="9">
    <source>
        <dbReference type="ARBA" id="ARBA00023098"/>
    </source>
</evidence>
<dbReference type="SUPFAM" id="SSF103481">
    <property type="entry name" value="Multidrug resistance efflux transporter EmrE"/>
    <property type="match status" value="1"/>
</dbReference>
<keyword evidence="2" id="KW-1003">Cell membrane</keyword>
<gene>
    <name evidence="13" type="ORF">OFBG_01408</name>
</gene>
<dbReference type="GO" id="GO:0022857">
    <property type="term" value="F:transmembrane transporter activity"/>
    <property type="evidence" value="ECO:0007669"/>
    <property type="project" value="InterPro"/>
</dbReference>
<reference evidence="13 14" key="1">
    <citation type="submission" date="2009-02" db="EMBL/GenBank/DDBJ databases">
        <title>The Genome Sequence of Oxalobacter formigenes OXCC13.</title>
        <authorList>
            <consortium name="The Broad Institute Genome Sequencing Platform"/>
            <person name="Ward D."/>
            <person name="Young S.K."/>
            <person name="Kodira C.D."/>
            <person name="Zeng Q."/>
            <person name="Koehrsen M."/>
            <person name="Alvarado L."/>
            <person name="Berlin A."/>
            <person name="Borenstein D."/>
            <person name="Chen Z."/>
            <person name="Engels R."/>
            <person name="Freedman E."/>
            <person name="Gellesch M."/>
            <person name="Goldberg J."/>
            <person name="Griggs A."/>
            <person name="Gujja S."/>
            <person name="Heiman D."/>
            <person name="Hepburn T."/>
            <person name="Howarth C."/>
            <person name="Jen D."/>
            <person name="Larson L."/>
            <person name="Lewis B."/>
            <person name="Mehta T."/>
            <person name="Park D."/>
            <person name="Pearson M."/>
            <person name="Roberts A."/>
            <person name="Saif S."/>
            <person name="Shea T."/>
            <person name="Shenoy N."/>
            <person name="Sisk P."/>
            <person name="Stolte C."/>
            <person name="Sykes S."/>
            <person name="Walk T."/>
            <person name="White J."/>
            <person name="Yandava C."/>
            <person name="Allison M.J."/>
            <person name="Lander E."/>
            <person name="Nusbaum C."/>
            <person name="Galagan J."/>
            <person name="Birren B."/>
        </authorList>
    </citation>
    <scope>NUCLEOTIDE SEQUENCE [LARGE SCALE GENOMIC DNA]</scope>
    <source>
        <strain evidence="13 14">OXCC13</strain>
    </source>
</reference>
<evidence type="ECO:0000256" key="2">
    <source>
        <dbReference type="ARBA" id="ARBA00022475"/>
    </source>
</evidence>
<feature type="transmembrane region" description="Helical" evidence="11">
    <location>
        <begin position="45"/>
        <end position="65"/>
    </location>
</feature>
<dbReference type="HOGENOM" id="CLU_131462_3_0_4"/>
<evidence type="ECO:0000256" key="8">
    <source>
        <dbReference type="ARBA" id="ARBA00022989"/>
    </source>
</evidence>
<dbReference type="EMBL" id="GG658170">
    <property type="protein sequence ID" value="EEO30380.1"/>
    <property type="molecule type" value="Genomic_DNA"/>
</dbReference>
<evidence type="ECO:0000313" key="14">
    <source>
        <dbReference type="Proteomes" id="UP000005089"/>
    </source>
</evidence>
<evidence type="ECO:0000256" key="5">
    <source>
        <dbReference type="ARBA" id="ARBA00022556"/>
    </source>
</evidence>
<keyword evidence="14" id="KW-1185">Reference proteome</keyword>